<dbReference type="GO" id="GO:0032259">
    <property type="term" value="P:methylation"/>
    <property type="evidence" value="ECO:0007669"/>
    <property type="project" value="UniProtKB-KW"/>
</dbReference>
<dbReference type="Gene3D" id="3.40.50.150">
    <property type="entry name" value="Vaccinia Virus protein VP39"/>
    <property type="match status" value="1"/>
</dbReference>
<accession>A0A6N8DHF9</accession>
<keyword evidence="1" id="KW-0489">Methyltransferase</keyword>
<name>A0A6N8DHF9_RHOAC</name>
<dbReference type="Proteomes" id="UP000439113">
    <property type="component" value="Unassembled WGS sequence"/>
</dbReference>
<proteinExistence type="predicted"/>
<reference evidence="1 2" key="1">
    <citation type="submission" date="2019-11" db="EMBL/GenBank/DDBJ databases">
        <title>Whole-genome sequence of a Rhodoblastus acidophilus DSM 142.</title>
        <authorList>
            <person name="Kyndt J.A."/>
            <person name="Meyer T.E."/>
        </authorList>
    </citation>
    <scope>NUCLEOTIDE SEQUENCE [LARGE SCALE GENOMIC DNA]</scope>
    <source>
        <strain evidence="1 2">DSM 142</strain>
    </source>
</reference>
<gene>
    <name evidence="1" type="ORF">GJ654_02350</name>
</gene>
<organism evidence="1 2">
    <name type="scientific">Rhodoblastus acidophilus</name>
    <name type="common">Rhodopseudomonas acidophila</name>
    <dbReference type="NCBI Taxonomy" id="1074"/>
    <lineage>
        <taxon>Bacteria</taxon>
        <taxon>Pseudomonadati</taxon>
        <taxon>Pseudomonadota</taxon>
        <taxon>Alphaproteobacteria</taxon>
        <taxon>Hyphomicrobiales</taxon>
        <taxon>Rhodoblastaceae</taxon>
        <taxon>Rhodoblastus</taxon>
    </lineage>
</organism>
<dbReference type="InterPro" id="IPR029063">
    <property type="entry name" value="SAM-dependent_MTases_sf"/>
</dbReference>
<dbReference type="EMBL" id="WNKS01000001">
    <property type="protein sequence ID" value="MTV29832.1"/>
    <property type="molecule type" value="Genomic_DNA"/>
</dbReference>
<dbReference type="SUPFAM" id="SSF53335">
    <property type="entry name" value="S-adenosyl-L-methionine-dependent methyltransferases"/>
    <property type="match status" value="1"/>
</dbReference>
<dbReference type="GO" id="GO:0008168">
    <property type="term" value="F:methyltransferase activity"/>
    <property type="evidence" value="ECO:0007669"/>
    <property type="project" value="UniProtKB-KW"/>
</dbReference>
<dbReference type="AlphaFoldDB" id="A0A6N8DHF9"/>
<evidence type="ECO:0000313" key="1">
    <source>
        <dbReference type="EMBL" id="MTV29832.1"/>
    </source>
</evidence>
<keyword evidence="1" id="KW-0808">Transferase</keyword>
<comment type="caution">
    <text evidence="1">The sequence shown here is derived from an EMBL/GenBank/DDBJ whole genome shotgun (WGS) entry which is preliminary data.</text>
</comment>
<dbReference type="OrthoDB" id="484536at2"/>
<protein>
    <submittedName>
        <fullName evidence="1">Methyltransferase domain-containing protein</fullName>
    </submittedName>
</protein>
<evidence type="ECO:0000313" key="2">
    <source>
        <dbReference type="Proteomes" id="UP000439113"/>
    </source>
</evidence>
<sequence length="255" mass="27852">MTQAQDQAYKYNASDAELNAFVKSFTSRVGDGDIEEDYLGLLRVLAHCKAGGRFLEIGAGLGRIVDLVKAKAGLMVALEPDVERFAACHRGHHDEAKVRILNGTSADYRARHPEDRFDLIIVSMVLQHVATDVCAALLDDLAALLAVDGVGVVATTHFLEERFTTQREPACRGKQAFDAYAHDIAGQHAGIPVRLFSQQSLAADIDRAGLTIVNQRPFCYFRPEALPFFAGLYGVDADRLRDCAASQYGVVARKT</sequence>
<dbReference type="Pfam" id="PF13489">
    <property type="entry name" value="Methyltransf_23"/>
    <property type="match status" value="1"/>
</dbReference>
<dbReference type="CDD" id="cd02440">
    <property type="entry name" value="AdoMet_MTases"/>
    <property type="match status" value="1"/>
</dbReference>
<dbReference type="RefSeq" id="WP_155444475.1">
    <property type="nucleotide sequence ID" value="NZ_JAOQNR010000001.1"/>
</dbReference>